<dbReference type="UniPathway" id="UPA00053">
    <property type="reaction ID" value="UER00087"/>
</dbReference>
<dbReference type="GO" id="GO:0004764">
    <property type="term" value="F:shikimate 3-dehydrogenase (NADP+) activity"/>
    <property type="evidence" value="ECO:0007669"/>
    <property type="project" value="UniProtKB-EC"/>
</dbReference>
<dbReference type="AlphaFoldDB" id="A0A261V0Q6"/>
<organism evidence="9 10">
    <name type="scientific">Bordetella genomosp. 11</name>
    <dbReference type="NCBI Taxonomy" id="1416808"/>
    <lineage>
        <taxon>Bacteria</taxon>
        <taxon>Pseudomonadati</taxon>
        <taxon>Pseudomonadota</taxon>
        <taxon>Betaproteobacteria</taxon>
        <taxon>Burkholderiales</taxon>
        <taxon>Alcaligenaceae</taxon>
        <taxon>Bordetella</taxon>
    </lineage>
</organism>
<dbReference type="GO" id="GO:0005829">
    <property type="term" value="C:cytosol"/>
    <property type="evidence" value="ECO:0007669"/>
    <property type="project" value="TreeGrafter"/>
</dbReference>
<dbReference type="InterPro" id="IPR046346">
    <property type="entry name" value="Aminoacid_DH-like_N_sf"/>
</dbReference>
<dbReference type="SUPFAM" id="SSF53223">
    <property type="entry name" value="Aminoacid dehydrogenase-like, N-terminal domain"/>
    <property type="match status" value="1"/>
</dbReference>
<dbReference type="SUPFAM" id="SSF51735">
    <property type="entry name" value="NAD(P)-binding Rossmann-fold domains"/>
    <property type="match status" value="1"/>
</dbReference>
<evidence type="ECO:0000256" key="4">
    <source>
        <dbReference type="ARBA" id="ARBA00023002"/>
    </source>
</evidence>
<dbReference type="PANTHER" id="PTHR21089">
    <property type="entry name" value="SHIKIMATE DEHYDROGENASE"/>
    <property type="match status" value="1"/>
</dbReference>
<dbReference type="PANTHER" id="PTHR21089:SF1">
    <property type="entry name" value="BIFUNCTIONAL 3-DEHYDROQUINATE DEHYDRATASE_SHIKIMATE DEHYDROGENASE, CHLOROPLASTIC"/>
    <property type="match status" value="1"/>
</dbReference>
<dbReference type="InterPro" id="IPR022893">
    <property type="entry name" value="Shikimate_DH_fam"/>
</dbReference>
<evidence type="ECO:0000256" key="1">
    <source>
        <dbReference type="ARBA" id="ARBA00004871"/>
    </source>
</evidence>
<comment type="caution">
    <text evidence="9">The sequence shown here is derived from an EMBL/GenBank/DDBJ whole genome shotgun (WGS) entry which is preliminary data.</text>
</comment>
<dbReference type="Pfam" id="PF01488">
    <property type="entry name" value="Shikimate_DH"/>
    <property type="match status" value="1"/>
</dbReference>
<feature type="domain" description="Shikimate dehydrogenase substrate binding N-terminal" evidence="8">
    <location>
        <begin position="19"/>
        <end position="102"/>
    </location>
</feature>
<evidence type="ECO:0000259" key="8">
    <source>
        <dbReference type="Pfam" id="PF08501"/>
    </source>
</evidence>
<dbReference type="EC" id="1.1.1.25" evidence="2"/>
<proteinExistence type="predicted"/>
<dbReference type="InterPro" id="IPR036291">
    <property type="entry name" value="NAD(P)-bd_dom_sf"/>
</dbReference>
<dbReference type="RefSeq" id="WP_094839943.1">
    <property type="nucleotide sequence ID" value="NZ_NEVS01000001.1"/>
</dbReference>
<dbReference type="CDD" id="cd01065">
    <property type="entry name" value="NAD_bind_Shikimate_DH"/>
    <property type="match status" value="1"/>
</dbReference>
<dbReference type="InterPro" id="IPR013708">
    <property type="entry name" value="Shikimate_DH-bd_N"/>
</dbReference>
<protein>
    <recommendedName>
        <fullName evidence="2">shikimate dehydrogenase (NADP(+))</fullName>
        <ecNumber evidence="2">1.1.1.25</ecNumber>
    </recommendedName>
</protein>
<evidence type="ECO:0000259" key="7">
    <source>
        <dbReference type="Pfam" id="PF01488"/>
    </source>
</evidence>
<feature type="domain" description="Quinate/shikimate 5-dehydrogenase/glutamyl-tRNA reductase" evidence="7">
    <location>
        <begin position="128"/>
        <end position="204"/>
    </location>
</feature>
<evidence type="ECO:0000313" key="10">
    <source>
        <dbReference type="Proteomes" id="UP000215767"/>
    </source>
</evidence>
<keyword evidence="5" id="KW-0028">Amino-acid biosynthesis</keyword>
<dbReference type="Proteomes" id="UP000215767">
    <property type="component" value="Unassembled WGS sequence"/>
</dbReference>
<accession>A0A261V0Q6</accession>
<dbReference type="Pfam" id="PF08501">
    <property type="entry name" value="Shikimate_dh_N"/>
    <property type="match status" value="1"/>
</dbReference>
<name>A0A261V0Q6_9BORD</name>
<gene>
    <name evidence="9" type="ORF">CAL28_03195</name>
</gene>
<comment type="pathway">
    <text evidence="1">Metabolic intermediate biosynthesis; chorismate biosynthesis; chorismate from D-erythrose 4-phosphate and phosphoenolpyruvate: step 4/7.</text>
</comment>
<dbReference type="GO" id="GO:0009423">
    <property type="term" value="P:chorismate biosynthetic process"/>
    <property type="evidence" value="ECO:0007669"/>
    <property type="project" value="UniProtKB-UniPathway"/>
</dbReference>
<reference evidence="10" key="1">
    <citation type="submission" date="2017-05" db="EMBL/GenBank/DDBJ databases">
        <title>Complete and WGS of Bordetella genogroups.</title>
        <authorList>
            <person name="Spilker T."/>
            <person name="Lipuma J."/>
        </authorList>
    </citation>
    <scope>NUCLEOTIDE SEQUENCE [LARGE SCALE GENOMIC DNA]</scope>
    <source>
        <strain evidence="10">AU8856</strain>
    </source>
</reference>
<evidence type="ECO:0000256" key="2">
    <source>
        <dbReference type="ARBA" id="ARBA00012962"/>
    </source>
</evidence>
<dbReference type="EMBL" id="NEVS01000001">
    <property type="protein sequence ID" value="OZI66743.1"/>
    <property type="molecule type" value="Genomic_DNA"/>
</dbReference>
<dbReference type="GO" id="GO:0050661">
    <property type="term" value="F:NADP binding"/>
    <property type="evidence" value="ECO:0007669"/>
    <property type="project" value="TreeGrafter"/>
</dbReference>
<comment type="catalytic activity">
    <reaction evidence="6">
        <text>shikimate + NADP(+) = 3-dehydroshikimate + NADPH + H(+)</text>
        <dbReference type="Rhea" id="RHEA:17737"/>
        <dbReference type="ChEBI" id="CHEBI:15378"/>
        <dbReference type="ChEBI" id="CHEBI:16630"/>
        <dbReference type="ChEBI" id="CHEBI:36208"/>
        <dbReference type="ChEBI" id="CHEBI:57783"/>
        <dbReference type="ChEBI" id="CHEBI:58349"/>
        <dbReference type="EC" id="1.1.1.25"/>
    </reaction>
</comment>
<dbReference type="Gene3D" id="3.40.50.10860">
    <property type="entry name" value="Leucine Dehydrogenase, chain A, domain 1"/>
    <property type="match status" value="1"/>
</dbReference>
<evidence type="ECO:0000256" key="3">
    <source>
        <dbReference type="ARBA" id="ARBA00022857"/>
    </source>
</evidence>
<keyword evidence="10" id="KW-1185">Reference proteome</keyword>
<sequence>MSTTQVTPALSGTTRLYAIIGDPIAQVGSPRLFNAAFRARGIDAVLVAMHVAPSDLGGMIANFRAIKNFDGLIVTVPHKIQVTGLIDRLGGNAARLGAVNTIRKLPDGGLLGDNFDGTGFVRGLAARGIELAGKKVLVIGAGGAGCAVVNAIADQRAAQIGVFDVDQKRCHELIRSVRLHVPSVHIEACDPVAAGFDVIVNCTSVGMKHGDPLPVDISGLDAQTVVADIILKPVRTPLLEAAARLGCITHEGPAMLEGQVDAVMDFFFPTSP</sequence>
<evidence type="ECO:0000256" key="6">
    <source>
        <dbReference type="ARBA" id="ARBA00049442"/>
    </source>
</evidence>
<keyword evidence="4" id="KW-0560">Oxidoreductase</keyword>
<dbReference type="OrthoDB" id="3609723at2"/>
<dbReference type="InterPro" id="IPR006151">
    <property type="entry name" value="Shikm_DH/Glu-tRNA_Rdtase"/>
</dbReference>
<dbReference type="Gene3D" id="3.40.50.720">
    <property type="entry name" value="NAD(P)-binding Rossmann-like Domain"/>
    <property type="match status" value="1"/>
</dbReference>
<evidence type="ECO:0000313" key="9">
    <source>
        <dbReference type="EMBL" id="OZI66743.1"/>
    </source>
</evidence>
<keyword evidence="5" id="KW-0057">Aromatic amino acid biosynthesis</keyword>
<evidence type="ECO:0000256" key="5">
    <source>
        <dbReference type="ARBA" id="ARBA00023141"/>
    </source>
</evidence>
<dbReference type="GO" id="GO:0009073">
    <property type="term" value="P:aromatic amino acid family biosynthetic process"/>
    <property type="evidence" value="ECO:0007669"/>
    <property type="project" value="UniProtKB-KW"/>
</dbReference>
<keyword evidence="3" id="KW-0521">NADP</keyword>
<dbReference type="GO" id="GO:0019632">
    <property type="term" value="P:shikimate metabolic process"/>
    <property type="evidence" value="ECO:0007669"/>
    <property type="project" value="TreeGrafter"/>
</dbReference>